<feature type="non-terminal residue" evidence="1">
    <location>
        <position position="89"/>
    </location>
</feature>
<dbReference type="EMBL" id="CAJVPZ010024755">
    <property type="protein sequence ID" value="CAG8720152.1"/>
    <property type="molecule type" value="Genomic_DNA"/>
</dbReference>
<reference evidence="1" key="1">
    <citation type="submission" date="2021-06" db="EMBL/GenBank/DDBJ databases">
        <authorList>
            <person name="Kallberg Y."/>
            <person name="Tangrot J."/>
            <person name="Rosling A."/>
        </authorList>
    </citation>
    <scope>NUCLEOTIDE SEQUENCE</scope>
    <source>
        <strain evidence="1">IN212</strain>
    </source>
</reference>
<accession>A0A9N9I4X7</accession>
<name>A0A9N9I4X7_9GLOM</name>
<dbReference type="AlphaFoldDB" id="A0A9N9I4X7"/>
<keyword evidence="2" id="KW-1185">Reference proteome</keyword>
<comment type="caution">
    <text evidence="1">The sequence shown here is derived from an EMBL/GenBank/DDBJ whole genome shotgun (WGS) entry which is preliminary data.</text>
</comment>
<dbReference type="OrthoDB" id="2468691at2759"/>
<proteinExistence type="predicted"/>
<gene>
    <name evidence="1" type="ORF">RFULGI_LOCUS11403</name>
</gene>
<sequence length="89" mass="9559">CELNNQFIADFEECEANVRTTFSLGLDSSLEVSEDIREPLGLELDNSCMGSNVSEVNTGSTFGLELELEGGMDPEVSEDNSGPVLGLEL</sequence>
<protein>
    <submittedName>
        <fullName evidence="1">4709_t:CDS:1</fullName>
    </submittedName>
</protein>
<evidence type="ECO:0000313" key="1">
    <source>
        <dbReference type="EMBL" id="CAG8720152.1"/>
    </source>
</evidence>
<feature type="non-terminal residue" evidence="1">
    <location>
        <position position="1"/>
    </location>
</feature>
<organism evidence="1 2">
    <name type="scientific">Racocetra fulgida</name>
    <dbReference type="NCBI Taxonomy" id="60492"/>
    <lineage>
        <taxon>Eukaryota</taxon>
        <taxon>Fungi</taxon>
        <taxon>Fungi incertae sedis</taxon>
        <taxon>Mucoromycota</taxon>
        <taxon>Glomeromycotina</taxon>
        <taxon>Glomeromycetes</taxon>
        <taxon>Diversisporales</taxon>
        <taxon>Gigasporaceae</taxon>
        <taxon>Racocetra</taxon>
    </lineage>
</organism>
<evidence type="ECO:0000313" key="2">
    <source>
        <dbReference type="Proteomes" id="UP000789396"/>
    </source>
</evidence>
<dbReference type="Proteomes" id="UP000789396">
    <property type="component" value="Unassembled WGS sequence"/>
</dbReference>